<evidence type="ECO:0000256" key="1">
    <source>
        <dbReference type="ARBA" id="ARBA00001933"/>
    </source>
</evidence>
<dbReference type="Pfam" id="PF00464">
    <property type="entry name" value="SHMT"/>
    <property type="match status" value="1"/>
</dbReference>
<comment type="cofactor">
    <cofactor evidence="1">
        <name>pyridoxal 5'-phosphate</name>
        <dbReference type="ChEBI" id="CHEBI:597326"/>
    </cofactor>
</comment>
<dbReference type="EnsemblMetazoa" id="AMAM000564-RA">
    <property type="protein sequence ID" value="AMAM000564-PA"/>
    <property type="gene ID" value="AMAM000564"/>
</dbReference>
<dbReference type="PANTHER" id="PTHR11680">
    <property type="entry name" value="SERINE HYDROXYMETHYLTRANSFERASE"/>
    <property type="match status" value="1"/>
</dbReference>
<dbReference type="AlphaFoldDB" id="A0A182S6D6"/>
<evidence type="ECO:0000256" key="2">
    <source>
        <dbReference type="ARBA" id="ARBA00022898"/>
    </source>
</evidence>
<dbReference type="FunFam" id="3.40.640.10:FF:000265">
    <property type="entry name" value="Serine hydroxymethyltransferase, mitochondrial"/>
    <property type="match status" value="1"/>
</dbReference>
<dbReference type="VEuPathDB" id="VectorBase:AMAM000564"/>
<dbReference type="GO" id="GO:0004372">
    <property type="term" value="F:glycine hydroxymethyltransferase activity"/>
    <property type="evidence" value="ECO:0007669"/>
    <property type="project" value="TreeGrafter"/>
</dbReference>
<evidence type="ECO:0000313" key="5">
    <source>
        <dbReference type="Proteomes" id="UP000075901"/>
    </source>
</evidence>
<dbReference type="GO" id="GO:0005739">
    <property type="term" value="C:mitochondrion"/>
    <property type="evidence" value="ECO:0007669"/>
    <property type="project" value="TreeGrafter"/>
</dbReference>
<name>A0A182S6D6_9DIPT</name>
<dbReference type="InterPro" id="IPR039429">
    <property type="entry name" value="SHMT-like_dom"/>
</dbReference>
<reference evidence="5" key="1">
    <citation type="submission" date="2013-09" db="EMBL/GenBank/DDBJ databases">
        <title>The Genome Sequence of Anopheles maculatus species B.</title>
        <authorList>
            <consortium name="The Broad Institute Genomics Platform"/>
            <person name="Neafsey D.E."/>
            <person name="Besansky N."/>
            <person name="Howell P."/>
            <person name="Walton C."/>
            <person name="Young S.K."/>
            <person name="Zeng Q."/>
            <person name="Gargeya S."/>
            <person name="Fitzgerald M."/>
            <person name="Haas B."/>
            <person name="Abouelleil A."/>
            <person name="Allen A.W."/>
            <person name="Alvarado L."/>
            <person name="Arachchi H.M."/>
            <person name="Berlin A.M."/>
            <person name="Chapman S.B."/>
            <person name="Gainer-Dewar J."/>
            <person name="Goldberg J."/>
            <person name="Griggs A."/>
            <person name="Gujja S."/>
            <person name="Hansen M."/>
            <person name="Howarth C."/>
            <person name="Imamovic A."/>
            <person name="Ireland A."/>
            <person name="Larimer J."/>
            <person name="McCowan C."/>
            <person name="Murphy C."/>
            <person name="Pearson M."/>
            <person name="Poon T.W."/>
            <person name="Priest M."/>
            <person name="Roberts A."/>
            <person name="Saif S."/>
            <person name="Shea T."/>
            <person name="Sisk P."/>
            <person name="Sykes S."/>
            <person name="Wortman J."/>
            <person name="Nusbaum C."/>
            <person name="Birren B."/>
        </authorList>
    </citation>
    <scope>NUCLEOTIDE SEQUENCE [LARGE SCALE GENOMIC DNA]</scope>
    <source>
        <strain evidence="5">maculatus3</strain>
    </source>
</reference>
<evidence type="ECO:0000259" key="3">
    <source>
        <dbReference type="Pfam" id="PF00464"/>
    </source>
</evidence>
<dbReference type="InterPro" id="IPR015424">
    <property type="entry name" value="PyrdxlP-dep_Trfase"/>
</dbReference>
<organism evidence="4 5">
    <name type="scientific">Anopheles maculatus</name>
    <dbReference type="NCBI Taxonomy" id="74869"/>
    <lineage>
        <taxon>Eukaryota</taxon>
        <taxon>Metazoa</taxon>
        <taxon>Ecdysozoa</taxon>
        <taxon>Arthropoda</taxon>
        <taxon>Hexapoda</taxon>
        <taxon>Insecta</taxon>
        <taxon>Pterygota</taxon>
        <taxon>Neoptera</taxon>
        <taxon>Endopterygota</taxon>
        <taxon>Diptera</taxon>
        <taxon>Nematocera</taxon>
        <taxon>Culicoidea</taxon>
        <taxon>Culicidae</taxon>
        <taxon>Anophelinae</taxon>
        <taxon>Anopheles</taxon>
        <taxon>Anopheles maculatus group</taxon>
    </lineage>
</organism>
<dbReference type="PANTHER" id="PTHR11680:SF59">
    <property type="entry name" value="SERINE HYDROXYMETHYLTRANSFERASE, CYTOSOLIC"/>
    <property type="match status" value="1"/>
</dbReference>
<accession>A0A182S6D6</accession>
<keyword evidence="5" id="KW-1185">Reference proteome</keyword>
<proteinExistence type="predicted"/>
<protein>
    <recommendedName>
        <fullName evidence="3">Serine hydroxymethyltransferase-like domain-containing protein</fullName>
    </recommendedName>
</protein>
<keyword evidence="2" id="KW-0663">Pyridoxal phosphate</keyword>
<dbReference type="UniPathway" id="UPA00193"/>
<sequence length="259" mass="29048">MFSVQRLSTITRARGTLLAQLSRHCSPASSDTGSLWHESLVAKVSNDQIRFSSTSPKSAPKMAGNAKLLHENLWDQDPELMDLIRKEKKRQTRGLEMIASENFTSLSVLQCLSSCLHNKYSEGLPGQRYYGGNEFIDEIELLAQKRALEAYRLDPEQWGCNVQPYSGSPANFAVYTALIEPHGRIMGLDLPDGGHLTHGFMTQTKKISATSIFFESMPYKVDPVTGLIDYDKMEETARLFKPKVIIAGISCYSRCLDYK</sequence>
<dbReference type="GO" id="GO:0030170">
    <property type="term" value="F:pyridoxal phosphate binding"/>
    <property type="evidence" value="ECO:0007669"/>
    <property type="project" value="TreeGrafter"/>
</dbReference>
<dbReference type="GO" id="GO:0005634">
    <property type="term" value="C:nucleus"/>
    <property type="evidence" value="ECO:0007669"/>
    <property type="project" value="TreeGrafter"/>
</dbReference>
<dbReference type="Proteomes" id="UP000075901">
    <property type="component" value="Unassembled WGS sequence"/>
</dbReference>
<dbReference type="SUPFAM" id="SSF53383">
    <property type="entry name" value="PLP-dependent transferases"/>
    <property type="match status" value="1"/>
</dbReference>
<dbReference type="InterPro" id="IPR049943">
    <property type="entry name" value="Ser_HO-MeTrfase-like"/>
</dbReference>
<dbReference type="Gene3D" id="3.40.640.10">
    <property type="entry name" value="Type I PLP-dependent aspartate aminotransferase-like (Major domain)"/>
    <property type="match status" value="1"/>
</dbReference>
<evidence type="ECO:0000313" key="4">
    <source>
        <dbReference type="EnsemblMetazoa" id="AMAM000564-PA"/>
    </source>
</evidence>
<dbReference type="InterPro" id="IPR015421">
    <property type="entry name" value="PyrdxlP-dep_Trfase_major"/>
</dbReference>
<dbReference type="GO" id="GO:0019264">
    <property type="term" value="P:glycine biosynthetic process from serine"/>
    <property type="evidence" value="ECO:0007669"/>
    <property type="project" value="TreeGrafter"/>
</dbReference>
<reference evidence="4" key="2">
    <citation type="submission" date="2020-05" db="UniProtKB">
        <authorList>
            <consortium name="EnsemblMetazoa"/>
        </authorList>
    </citation>
    <scope>IDENTIFICATION</scope>
    <source>
        <strain evidence="4">maculatus3</strain>
    </source>
</reference>
<feature type="domain" description="Serine hydroxymethyltransferase-like" evidence="3">
    <location>
        <begin position="75"/>
        <end position="259"/>
    </location>
</feature>
<dbReference type="GO" id="GO:0035999">
    <property type="term" value="P:tetrahydrofolate interconversion"/>
    <property type="evidence" value="ECO:0007669"/>
    <property type="project" value="UniProtKB-UniPathway"/>
</dbReference>